<comment type="caution">
    <text evidence="2">The sequence shown here is derived from an EMBL/GenBank/DDBJ whole genome shotgun (WGS) entry which is preliminary data.</text>
</comment>
<name>A0A1E3L5B0_9BACL</name>
<sequence length="355" mass="38455">MSIRAKKINRLLMLATAPFAGLLVIMLLQSNQVAVPLDIEKYAPVNHLSDQSQQILTHLKQAEKVAVQTSSSIERTTKLYNQTTSTMSHIVQTASSQASKPEQIYNKRITSKLGAASEKVNSQRINIELYRLNPGTYKAYAMKIKLKEPSAMNMTLGKDSWGGAETTLTAVQRSGAIAGINAGGFADGGGKRYPLSTTVLNGKYINGFQSTFKDLFFVGMNKTGQLIGGKFTSKANLDALDPSFGASFVPVLIQNGKKVPIPAKWKASPLRAPRTVIGKYKDDQIIVIVADGYNENGSSGATLVELQNKLYKMGVVDAYNLDGGGSTSLILNGRVINHPSDGNLRPVPTHFLFFK</sequence>
<dbReference type="PANTHER" id="PTHR40446">
    <property type="entry name" value="N-ACETYLGLUCOSAMINE-1-PHOSPHODIESTER ALPHA-N-ACETYLGLUCOSAMINIDASE"/>
    <property type="match status" value="1"/>
</dbReference>
<feature type="domain" description="Phosphodiester glycosidase" evidence="1">
    <location>
        <begin position="175"/>
        <end position="354"/>
    </location>
</feature>
<keyword evidence="2" id="KW-0378">Hydrolase</keyword>
<dbReference type="RefSeq" id="WP_069326912.1">
    <property type="nucleotide sequence ID" value="NZ_MDER01000032.1"/>
</dbReference>
<evidence type="ECO:0000259" key="1">
    <source>
        <dbReference type="Pfam" id="PF09992"/>
    </source>
</evidence>
<dbReference type="PANTHER" id="PTHR40446:SF2">
    <property type="entry name" value="N-ACETYLGLUCOSAMINE-1-PHOSPHODIESTER ALPHA-N-ACETYLGLUCOSAMINIDASE"/>
    <property type="match status" value="1"/>
</dbReference>
<reference evidence="2 3" key="1">
    <citation type="submission" date="2016-08" db="EMBL/GenBank/DDBJ databases">
        <title>Genome sequencing of Paenibacillus sp. TI45-13ar, isolated from Korean traditional nuruk.</title>
        <authorList>
            <person name="Kim S.-J."/>
        </authorList>
    </citation>
    <scope>NUCLEOTIDE SEQUENCE [LARGE SCALE GENOMIC DNA]</scope>
    <source>
        <strain evidence="2 3">TI45-13ar</strain>
    </source>
</reference>
<dbReference type="EMBL" id="MDER01000032">
    <property type="protein sequence ID" value="ODP28959.1"/>
    <property type="molecule type" value="Genomic_DNA"/>
</dbReference>
<protein>
    <submittedName>
        <fullName evidence="2">N-acetylglucosamine-1-phosphodiester alpha-N-acetylglucosaminidase</fullName>
        <ecNumber evidence="2">3.1.4.45</ecNumber>
    </submittedName>
</protein>
<dbReference type="AlphaFoldDB" id="A0A1E3L5B0"/>
<evidence type="ECO:0000313" key="3">
    <source>
        <dbReference type="Proteomes" id="UP000094578"/>
    </source>
</evidence>
<gene>
    <name evidence="2" type="ORF">PTI45_01468</name>
</gene>
<organism evidence="2 3">
    <name type="scientific">Paenibacillus nuruki</name>
    <dbReference type="NCBI Taxonomy" id="1886670"/>
    <lineage>
        <taxon>Bacteria</taxon>
        <taxon>Bacillati</taxon>
        <taxon>Bacillota</taxon>
        <taxon>Bacilli</taxon>
        <taxon>Bacillales</taxon>
        <taxon>Paenibacillaceae</taxon>
        <taxon>Paenibacillus</taxon>
    </lineage>
</organism>
<dbReference type="Pfam" id="PF09992">
    <property type="entry name" value="NAGPA"/>
    <property type="match status" value="1"/>
</dbReference>
<dbReference type="EC" id="3.1.4.45" evidence="2"/>
<keyword evidence="3" id="KW-1185">Reference proteome</keyword>
<evidence type="ECO:0000313" key="2">
    <source>
        <dbReference type="EMBL" id="ODP28959.1"/>
    </source>
</evidence>
<dbReference type="InterPro" id="IPR018711">
    <property type="entry name" value="NAGPA"/>
</dbReference>
<dbReference type="GO" id="GO:0003944">
    <property type="term" value="F:N-acetylglucosamine-1-phosphodiester alpha-N-acetylglucosaminidase activity"/>
    <property type="evidence" value="ECO:0007669"/>
    <property type="project" value="UniProtKB-EC"/>
</dbReference>
<dbReference type="STRING" id="1886670.PTI45_01468"/>
<proteinExistence type="predicted"/>
<accession>A0A1E3L5B0</accession>
<dbReference type="PATRIC" id="fig|1886670.3.peg.1496"/>
<dbReference type="Proteomes" id="UP000094578">
    <property type="component" value="Unassembled WGS sequence"/>
</dbReference>